<accession>A0A5B2TS76</accession>
<dbReference type="EMBL" id="VUOE01000002">
    <property type="protein sequence ID" value="KAA2216973.1"/>
    <property type="molecule type" value="Genomic_DNA"/>
</dbReference>
<reference evidence="3 4" key="1">
    <citation type="submission" date="2019-09" db="EMBL/GenBank/DDBJ databases">
        <authorList>
            <person name="Khan S.A."/>
            <person name="Jeon C.O."/>
            <person name="Chun B.H."/>
            <person name="Jeong S.E."/>
        </authorList>
    </citation>
    <scope>NUCLEOTIDE SEQUENCE [LARGE SCALE GENOMIC DNA]</scope>
    <source>
        <strain evidence="3 4">KCTC 42508</strain>
    </source>
</reference>
<feature type="chain" id="PRO_5023041259" evidence="2">
    <location>
        <begin position="22"/>
        <end position="225"/>
    </location>
</feature>
<feature type="region of interest" description="Disordered" evidence="1">
    <location>
        <begin position="89"/>
        <end position="158"/>
    </location>
</feature>
<gene>
    <name evidence="3" type="ORF">F0361_13380</name>
</gene>
<comment type="caution">
    <text evidence="3">The sequence shown here is derived from an EMBL/GenBank/DDBJ whole genome shotgun (WGS) entry which is preliminary data.</text>
</comment>
<feature type="compositionally biased region" description="Basic and acidic residues" evidence="1">
    <location>
        <begin position="118"/>
        <end position="158"/>
    </location>
</feature>
<feature type="signal peptide" evidence="2">
    <location>
        <begin position="1"/>
        <end position="21"/>
    </location>
</feature>
<evidence type="ECO:0000256" key="1">
    <source>
        <dbReference type="SAM" id="MobiDB-lite"/>
    </source>
</evidence>
<organism evidence="3 4">
    <name type="scientific">Maribacter flavus</name>
    <dbReference type="NCBI Taxonomy" id="1658664"/>
    <lineage>
        <taxon>Bacteria</taxon>
        <taxon>Pseudomonadati</taxon>
        <taxon>Bacteroidota</taxon>
        <taxon>Flavobacteriia</taxon>
        <taxon>Flavobacteriales</taxon>
        <taxon>Flavobacteriaceae</taxon>
        <taxon>Maribacter</taxon>
    </lineage>
</organism>
<dbReference type="RefSeq" id="WP_154919221.1">
    <property type="nucleotide sequence ID" value="NZ_VUOE01000002.1"/>
</dbReference>
<feature type="region of interest" description="Disordered" evidence="1">
    <location>
        <begin position="197"/>
        <end position="225"/>
    </location>
</feature>
<proteinExistence type="predicted"/>
<sequence>MKTNKYLTATLVLLTAFFASAQNAKEAVQDHRQIKVGNAQLERDTKELESFKADVSEFQSAIENGDTKLAQKYRKGILTAMEREIQQTEGKVAQAKREVVQSSVEKGTNRREKRSNRRTFEGTPDDRRDMRRDRRNTRDDRRDKRDDVSDRAELEARSENQKALYESAITDELLGNGILEKFITTMNNDLLETQEEIREDKGELREDRRERRDDRRERKENRLNG</sequence>
<dbReference type="Proteomes" id="UP000323188">
    <property type="component" value="Unassembled WGS sequence"/>
</dbReference>
<evidence type="ECO:0000256" key="2">
    <source>
        <dbReference type="SAM" id="SignalP"/>
    </source>
</evidence>
<evidence type="ECO:0000313" key="3">
    <source>
        <dbReference type="EMBL" id="KAA2216973.1"/>
    </source>
</evidence>
<protein>
    <submittedName>
        <fullName evidence="3">Uncharacterized protein</fullName>
    </submittedName>
</protein>
<dbReference type="AlphaFoldDB" id="A0A5B2TS76"/>
<name>A0A5B2TS76_9FLAO</name>
<keyword evidence="2" id="KW-0732">Signal</keyword>
<evidence type="ECO:0000313" key="4">
    <source>
        <dbReference type="Proteomes" id="UP000323188"/>
    </source>
</evidence>